<dbReference type="InterPro" id="IPR036282">
    <property type="entry name" value="Glutathione-S-Trfase_C_sf"/>
</dbReference>
<evidence type="ECO:0000313" key="1">
    <source>
        <dbReference type="EMBL" id="KAB7501842.1"/>
    </source>
</evidence>
<dbReference type="EMBL" id="SEYY01009327">
    <property type="protein sequence ID" value="KAB7501842.1"/>
    <property type="molecule type" value="Genomic_DNA"/>
</dbReference>
<sequence length="175" mass="19925">MYPNRVIPHHTMFARLHQRLGETGSFKKLTNGNGRPRTVSTPDVEEQVLQELEDSPTKKKSVMMASDSFLLNLNNHLESNSYIGGHSPTQEDVLILKNIPLKLPSSVPNVIRWSLHMLSFSSQEIASFQASTNNISKLQCVYKRPFSKFTQDFKCVNALFEDIFQFENFVMSPSC</sequence>
<reference evidence="1 2" key="1">
    <citation type="journal article" date="2019" name="PLoS Biol.">
        <title>Sex chromosomes control vertical transmission of feminizing Wolbachia symbionts in an isopod.</title>
        <authorList>
            <person name="Becking T."/>
            <person name="Chebbi M.A."/>
            <person name="Giraud I."/>
            <person name="Moumen B."/>
            <person name="Laverre T."/>
            <person name="Caubet Y."/>
            <person name="Peccoud J."/>
            <person name="Gilbert C."/>
            <person name="Cordaux R."/>
        </authorList>
    </citation>
    <scope>NUCLEOTIDE SEQUENCE [LARGE SCALE GENOMIC DNA]</scope>
    <source>
        <strain evidence="1">ANa2</strain>
        <tissue evidence="1">Whole body excluding digestive tract and cuticle</tissue>
    </source>
</reference>
<organism evidence="1 2">
    <name type="scientific">Armadillidium nasatum</name>
    <dbReference type="NCBI Taxonomy" id="96803"/>
    <lineage>
        <taxon>Eukaryota</taxon>
        <taxon>Metazoa</taxon>
        <taxon>Ecdysozoa</taxon>
        <taxon>Arthropoda</taxon>
        <taxon>Crustacea</taxon>
        <taxon>Multicrustacea</taxon>
        <taxon>Malacostraca</taxon>
        <taxon>Eumalacostraca</taxon>
        <taxon>Peracarida</taxon>
        <taxon>Isopoda</taxon>
        <taxon>Oniscidea</taxon>
        <taxon>Crinocheta</taxon>
        <taxon>Armadillidiidae</taxon>
        <taxon>Armadillidium</taxon>
    </lineage>
</organism>
<comment type="caution">
    <text evidence="1">The sequence shown here is derived from an EMBL/GenBank/DDBJ whole genome shotgun (WGS) entry which is preliminary data.</text>
</comment>
<gene>
    <name evidence="1" type="ORF">Anas_06415</name>
</gene>
<proteinExistence type="predicted"/>
<keyword evidence="2" id="KW-1185">Reference proteome</keyword>
<dbReference type="Proteomes" id="UP000326759">
    <property type="component" value="Unassembled WGS sequence"/>
</dbReference>
<name>A0A5N5T5X2_9CRUS</name>
<accession>A0A5N5T5X2</accession>
<evidence type="ECO:0000313" key="2">
    <source>
        <dbReference type="Proteomes" id="UP000326759"/>
    </source>
</evidence>
<dbReference type="AlphaFoldDB" id="A0A5N5T5X2"/>
<dbReference type="OrthoDB" id="6760518at2759"/>
<protein>
    <submittedName>
        <fullName evidence="1">Uncharacterized protein</fullName>
    </submittedName>
</protein>
<dbReference type="SUPFAM" id="SSF47616">
    <property type="entry name" value="GST C-terminal domain-like"/>
    <property type="match status" value="1"/>
</dbReference>